<accession>A0A1F7V892</accession>
<comment type="caution">
    <text evidence="2">The sequence shown here is derived from an EMBL/GenBank/DDBJ whole genome shotgun (WGS) entry which is preliminary data.</text>
</comment>
<sequence length="192" mass="21648">MDPIPAAKKEQPKEVVQPQSEGVVEQPSAPEVSPVVEVEGKGVEVAEVTEATEAAKTAEEVKEQEQMVEQPQVVEQTPPSPPPTPVVVAKPVKDRFTQELEEVLEEDLKELYMAMPKEKQAEFRQKGEETLSAVRELVRAAHVNVKKIFQLIRDWLKMIPGVNRYFLEQEAKIKTDKIILVSEEEKKRGSQL</sequence>
<protein>
    <submittedName>
        <fullName evidence="2">Uncharacterized protein</fullName>
    </submittedName>
</protein>
<name>A0A1F7V892_9BACT</name>
<dbReference type="Proteomes" id="UP000176593">
    <property type="component" value="Unassembled WGS sequence"/>
</dbReference>
<feature type="compositionally biased region" description="Low complexity" evidence="1">
    <location>
        <begin position="67"/>
        <end position="77"/>
    </location>
</feature>
<evidence type="ECO:0000313" key="2">
    <source>
        <dbReference type="EMBL" id="OGL86719.1"/>
    </source>
</evidence>
<feature type="compositionally biased region" description="Basic and acidic residues" evidence="1">
    <location>
        <begin position="56"/>
        <end position="65"/>
    </location>
</feature>
<dbReference type="EMBL" id="MGEQ01000007">
    <property type="protein sequence ID" value="OGL86719.1"/>
    <property type="molecule type" value="Genomic_DNA"/>
</dbReference>
<feature type="region of interest" description="Disordered" evidence="1">
    <location>
        <begin position="53"/>
        <end position="88"/>
    </location>
</feature>
<dbReference type="AlphaFoldDB" id="A0A1F7V892"/>
<proteinExistence type="predicted"/>
<evidence type="ECO:0000313" key="3">
    <source>
        <dbReference type="Proteomes" id="UP000176593"/>
    </source>
</evidence>
<evidence type="ECO:0000256" key="1">
    <source>
        <dbReference type="SAM" id="MobiDB-lite"/>
    </source>
</evidence>
<organism evidence="2 3">
    <name type="scientific">Candidatus Uhrbacteria bacterium RIFCSPLOWO2_02_FULL_48_18</name>
    <dbReference type="NCBI Taxonomy" id="1802408"/>
    <lineage>
        <taxon>Bacteria</taxon>
        <taxon>Candidatus Uhriibacteriota</taxon>
    </lineage>
</organism>
<reference evidence="2 3" key="1">
    <citation type="journal article" date="2016" name="Nat. Commun.">
        <title>Thousands of microbial genomes shed light on interconnected biogeochemical processes in an aquifer system.</title>
        <authorList>
            <person name="Anantharaman K."/>
            <person name="Brown C.T."/>
            <person name="Hug L.A."/>
            <person name="Sharon I."/>
            <person name="Castelle C.J."/>
            <person name="Probst A.J."/>
            <person name="Thomas B.C."/>
            <person name="Singh A."/>
            <person name="Wilkins M.J."/>
            <person name="Karaoz U."/>
            <person name="Brodie E.L."/>
            <person name="Williams K.H."/>
            <person name="Hubbard S.S."/>
            <person name="Banfield J.F."/>
        </authorList>
    </citation>
    <scope>NUCLEOTIDE SEQUENCE [LARGE SCALE GENOMIC DNA]</scope>
</reference>
<gene>
    <name evidence="2" type="ORF">A3I41_05305</name>
</gene>
<feature type="region of interest" description="Disordered" evidence="1">
    <location>
        <begin position="1"/>
        <end position="34"/>
    </location>
</feature>
<feature type="compositionally biased region" description="Low complexity" evidence="1">
    <location>
        <begin position="23"/>
        <end position="34"/>
    </location>
</feature>